<dbReference type="Pfam" id="PF26168">
    <property type="entry name" value="Glyco_transf_N"/>
    <property type="match status" value="1"/>
</dbReference>
<dbReference type="EMBL" id="CM035443">
    <property type="protein sequence ID" value="KAH7278144.1"/>
    <property type="molecule type" value="Genomic_DNA"/>
</dbReference>
<evidence type="ECO:0000313" key="5">
    <source>
        <dbReference type="Proteomes" id="UP000825935"/>
    </source>
</evidence>
<dbReference type="PANTHER" id="PTHR11926:SF774">
    <property type="entry name" value="UDP-GLYCOSYLTRANSFERASE 85A1-RELATED"/>
    <property type="match status" value="1"/>
</dbReference>
<keyword evidence="5" id="KW-1185">Reference proteome</keyword>
<evidence type="ECO:0000259" key="3">
    <source>
        <dbReference type="Pfam" id="PF26168"/>
    </source>
</evidence>
<dbReference type="Gene3D" id="3.40.50.2000">
    <property type="entry name" value="Glycogen Phosphorylase B"/>
    <property type="match status" value="2"/>
</dbReference>
<comment type="similarity">
    <text evidence="1">Belongs to the UDP-glycosyltransferase family.</text>
</comment>
<dbReference type="GO" id="GO:0080044">
    <property type="term" value="F:quercetin 7-O-glucosyltransferase activity"/>
    <property type="evidence" value="ECO:0007669"/>
    <property type="project" value="TreeGrafter"/>
</dbReference>
<keyword evidence="2" id="KW-0808">Transferase</keyword>
<protein>
    <recommendedName>
        <fullName evidence="3">Glycosyltransferase N-terminal domain-containing protein</fullName>
    </recommendedName>
</protein>
<dbReference type="OrthoDB" id="5835829at2759"/>
<name>A0A8T2Q344_CERRI</name>
<dbReference type="InterPro" id="IPR002213">
    <property type="entry name" value="UDP_glucos_trans"/>
</dbReference>
<dbReference type="OMA" id="ACKEWRI"/>
<comment type="caution">
    <text evidence="4">The sequence shown here is derived from an EMBL/GenBank/DDBJ whole genome shotgun (WGS) entry which is preliminary data.</text>
</comment>
<dbReference type="Pfam" id="PF00201">
    <property type="entry name" value="UDPGT"/>
    <property type="match status" value="1"/>
</dbReference>
<evidence type="ECO:0000313" key="4">
    <source>
        <dbReference type="EMBL" id="KAH7278144.1"/>
    </source>
</evidence>
<proteinExistence type="inferred from homology"/>
<accession>A0A8T2Q344</accession>
<dbReference type="Proteomes" id="UP000825935">
    <property type="component" value="Chromosome 38"/>
</dbReference>
<dbReference type="InterPro" id="IPR058980">
    <property type="entry name" value="Glyco_transf_N"/>
</dbReference>
<sequence>MLSAKMQQQQQQPPHALMFPYPVQGHINPMMQLAKNMADRGFYVTFVNTDQNHERMFGKGSTAVVGETMPNVHFEHIPDGMPKRPDHVNVTGILVEMTTAILALSGPLANLVRRIMNTEECPPVTCIVSDAFCSWVQDVADIFNIPRVAFWTSPVHANLAYTFLSTLQSHGHIPVKDKSQLQETVECINGIAPMRLDDYISFYLIDDPSSDFLFQWHLRLGMKRSEEAAFNLGNNFEALEYEACRAFKEFVPNFLPIGPLLSVDILQCKPHMEAPAGISLMVEDATCNEWLSKHEKASVVYVSFGSMVNMPEEEVANIILGLEMIGAPFLWVARPDQSSAALSRFRESPSHQVLVVSWAPQIAVLTHPSVGLFISHCGWNSFLESMAGGVPILAKPGAFAEQRMNAHYIEEVWKVGHRLPDPVSACAVKSLVSSLLGSSTEAADMKRRMLKIKESARDALTPEGSSITNFDIFVNDMYRRAGMTYS</sequence>
<dbReference type="CDD" id="cd03784">
    <property type="entry name" value="GT1_Gtf-like"/>
    <property type="match status" value="1"/>
</dbReference>
<dbReference type="GO" id="GO:0080043">
    <property type="term" value="F:quercetin 3-O-glucosyltransferase activity"/>
    <property type="evidence" value="ECO:0007669"/>
    <property type="project" value="TreeGrafter"/>
</dbReference>
<gene>
    <name evidence="4" type="ORF">KP509_38G026400</name>
</gene>
<dbReference type="AlphaFoldDB" id="A0A8T2Q344"/>
<dbReference type="PANTHER" id="PTHR11926">
    <property type="entry name" value="GLUCOSYL/GLUCURONOSYL TRANSFERASES"/>
    <property type="match status" value="1"/>
</dbReference>
<evidence type="ECO:0000256" key="1">
    <source>
        <dbReference type="ARBA" id="ARBA00009995"/>
    </source>
</evidence>
<dbReference type="SUPFAM" id="SSF53756">
    <property type="entry name" value="UDP-Glycosyltransferase/glycogen phosphorylase"/>
    <property type="match status" value="1"/>
</dbReference>
<evidence type="ECO:0000256" key="2">
    <source>
        <dbReference type="ARBA" id="ARBA00022679"/>
    </source>
</evidence>
<feature type="domain" description="Glycosyltransferase N-terminal" evidence="3">
    <location>
        <begin position="17"/>
        <end position="153"/>
    </location>
</feature>
<organism evidence="4 5">
    <name type="scientific">Ceratopteris richardii</name>
    <name type="common">Triangle waterfern</name>
    <dbReference type="NCBI Taxonomy" id="49495"/>
    <lineage>
        <taxon>Eukaryota</taxon>
        <taxon>Viridiplantae</taxon>
        <taxon>Streptophyta</taxon>
        <taxon>Embryophyta</taxon>
        <taxon>Tracheophyta</taxon>
        <taxon>Polypodiopsida</taxon>
        <taxon>Polypodiidae</taxon>
        <taxon>Polypodiales</taxon>
        <taxon>Pteridineae</taxon>
        <taxon>Pteridaceae</taxon>
        <taxon>Parkerioideae</taxon>
        <taxon>Ceratopteris</taxon>
    </lineage>
</organism>
<reference evidence="4" key="1">
    <citation type="submission" date="2021-08" db="EMBL/GenBank/DDBJ databases">
        <title>WGS assembly of Ceratopteris richardii.</title>
        <authorList>
            <person name="Marchant D.B."/>
            <person name="Chen G."/>
            <person name="Jenkins J."/>
            <person name="Shu S."/>
            <person name="Leebens-Mack J."/>
            <person name="Grimwood J."/>
            <person name="Schmutz J."/>
            <person name="Soltis P."/>
            <person name="Soltis D."/>
            <person name="Chen Z.-H."/>
        </authorList>
    </citation>
    <scope>NUCLEOTIDE SEQUENCE</scope>
    <source>
        <strain evidence="4">Whitten #5841</strain>
        <tissue evidence="4">Leaf</tissue>
    </source>
</reference>